<dbReference type="EMBL" id="JAUSUX010000011">
    <property type="protein sequence ID" value="MDQ0286527.1"/>
    <property type="molecule type" value="Genomic_DNA"/>
</dbReference>
<sequence>MRTGAQKGAALVTVLLLTLLLLVFAGSLVQLVTVDKRMSASEVAMTRALYLAEAGVEVMVARLAGNFDAGPPSTPIVLGNGQISKITVSPVDATTREILAEGRAGNARKALKVRVQRTAAPVLQNALCAGNSPNLSGNASVSGNLLINGNLETGSSISLTNSRLVVKGNLDNENGSINILSGGSLLVGGNLYNKHGRIETPGYLQVDGAIDNSSGTVIFSPGGTYYTPATQYPAGTFIIQNDGQVPRLDGPRENIAALVEPAALLDPAGKVAAYQGYPRLAVTEQGNKYEFDFTGKTAGTYYLDTGGKELWLEGTYSGKWVIAVKGNVEFSGDLQPANASQDVLVLLVNGTVSVHGNKDISAVIYAGRFEAGGSSTIRGTVVAQSFDVGGNASLIQDNDLIRNAVPVLPSDLVTVKIISWREEYDVF</sequence>
<accession>A0ABU0B1B8</accession>
<evidence type="ECO:0000313" key="3">
    <source>
        <dbReference type="Proteomes" id="UP001225644"/>
    </source>
</evidence>
<comment type="caution">
    <text evidence="2">The sequence shown here is derived from an EMBL/GenBank/DDBJ whole genome shotgun (WGS) entry which is preliminary data.</text>
</comment>
<name>A0ABU0B1B8_9FIRM</name>
<keyword evidence="2" id="KW-0808">Transferase</keyword>
<gene>
    <name evidence="2" type="ORF">J2Z49_001641</name>
</gene>
<dbReference type="Proteomes" id="UP001225644">
    <property type="component" value="Unassembled WGS sequence"/>
</dbReference>
<dbReference type="Pfam" id="PF14341">
    <property type="entry name" value="PilX_N"/>
    <property type="match status" value="1"/>
</dbReference>
<feature type="domain" description="Type 4 fimbrial biogenesis protein PilX N-terminal" evidence="1">
    <location>
        <begin position="7"/>
        <end position="57"/>
    </location>
</feature>
<dbReference type="GO" id="GO:0016746">
    <property type="term" value="F:acyltransferase activity"/>
    <property type="evidence" value="ECO:0007669"/>
    <property type="project" value="UniProtKB-KW"/>
</dbReference>
<proteinExistence type="predicted"/>
<dbReference type="RefSeq" id="WP_307401810.1">
    <property type="nucleotide sequence ID" value="NZ_JAUSUX010000011.1"/>
</dbReference>
<keyword evidence="3" id="KW-1185">Reference proteome</keyword>
<evidence type="ECO:0000313" key="2">
    <source>
        <dbReference type="EMBL" id="MDQ0286527.1"/>
    </source>
</evidence>
<reference evidence="2 3" key="1">
    <citation type="submission" date="2023-07" db="EMBL/GenBank/DDBJ databases">
        <title>Genomic Encyclopedia of Type Strains, Phase IV (KMG-IV): sequencing the most valuable type-strain genomes for metagenomic binning, comparative biology and taxonomic classification.</title>
        <authorList>
            <person name="Goeker M."/>
        </authorList>
    </citation>
    <scope>NUCLEOTIDE SEQUENCE [LARGE SCALE GENOMIC DNA]</scope>
    <source>
        <strain evidence="2 3">DSM 12396</strain>
    </source>
</reference>
<keyword evidence="2" id="KW-0012">Acyltransferase</keyword>
<evidence type="ECO:0000259" key="1">
    <source>
        <dbReference type="Pfam" id="PF14341"/>
    </source>
</evidence>
<organism evidence="2 3">
    <name type="scientific">Desulfofundulus luciae</name>
    <dbReference type="NCBI Taxonomy" id="74702"/>
    <lineage>
        <taxon>Bacteria</taxon>
        <taxon>Bacillati</taxon>
        <taxon>Bacillota</taxon>
        <taxon>Clostridia</taxon>
        <taxon>Eubacteriales</taxon>
        <taxon>Peptococcaceae</taxon>
        <taxon>Desulfofundulus</taxon>
    </lineage>
</organism>
<dbReference type="InterPro" id="IPR025746">
    <property type="entry name" value="PilX_N_dom"/>
</dbReference>
<protein>
    <submittedName>
        <fullName evidence="2">Acyltransferase (DUF342 family)</fullName>
    </submittedName>
</protein>